<accession>A0A0V7ZGE5</accession>
<dbReference type="SUPFAM" id="SSF56300">
    <property type="entry name" value="Metallo-dependent phosphatases"/>
    <property type="match status" value="1"/>
</dbReference>
<dbReference type="OrthoDB" id="9810906at2"/>
<comment type="similarity">
    <text evidence="1">Belongs to the CapA family.</text>
</comment>
<keyword evidence="2" id="KW-1133">Transmembrane helix</keyword>
<feature type="transmembrane region" description="Helical" evidence="2">
    <location>
        <begin position="7"/>
        <end position="27"/>
    </location>
</feature>
<name>A0A0V7ZGE5_9CYAN</name>
<comment type="caution">
    <text evidence="4">The sequence shown here is derived from an EMBL/GenBank/DDBJ whole genome shotgun (WGS) entry which is preliminary data.</text>
</comment>
<dbReference type="SMART" id="SM00854">
    <property type="entry name" value="PGA_cap"/>
    <property type="match status" value="1"/>
</dbReference>
<protein>
    <recommendedName>
        <fullName evidence="3">Capsule synthesis protein CapA domain-containing protein</fullName>
    </recommendedName>
</protein>
<dbReference type="InterPro" id="IPR019079">
    <property type="entry name" value="Capsule_synth_CapA"/>
</dbReference>
<dbReference type="Proteomes" id="UP000053372">
    <property type="component" value="Unassembled WGS sequence"/>
</dbReference>
<dbReference type="PANTHER" id="PTHR33393">
    <property type="entry name" value="POLYGLUTAMINE SYNTHESIS ACCESSORY PROTEIN RV0574C-RELATED"/>
    <property type="match status" value="1"/>
</dbReference>
<proteinExistence type="inferred from homology"/>
<dbReference type="PANTHER" id="PTHR33393:SF11">
    <property type="entry name" value="POLYGLUTAMINE SYNTHESIS ACCESSORY PROTEIN RV0574C-RELATED"/>
    <property type="match status" value="1"/>
</dbReference>
<evidence type="ECO:0000256" key="2">
    <source>
        <dbReference type="SAM" id="Phobius"/>
    </source>
</evidence>
<evidence type="ECO:0000256" key="1">
    <source>
        <dbReference type="ARBA" id="ARBA00005662"/>
    </source>
</evidence>
<evidence type="ECO:0000313" key="5">
    <source>
        <dbReference type="Proteomes" id="UP000053372"/>
    </source>
</evidence>
<dbReference type="InterPro" id="IPR052169">
    <property type="entry name" value="CW_Biosynth-Accessory"/>
</dbReference>
<keyword evidence="2" id="KW-0812">Transmembrane</keyword>
<evidence type="ECO:0000313" key="4">
    <source>
        <dbReference type="EMBL" id="KST63619.1"/>
    </source>
</evidence>
<reference evidence="4 5" key="1">
    <citation type="journal article" date="2015" name="Genome Announc.">
        <title>Draft Genome of the Euendolithic (true boring) Cyanobacterium Mastigocoleus testarum strain BC008.</title>
        <authorList>
            <person name="Guida B.S."/>
            <person name="Garcia-Pichel F."/>
        </authorList>
    </citation>
    <scope>NUCLEOTIDE SEQUENCE [LARGE SCALE GENOMIC DNA]</scope>
    <source>
        <strain evidence="4 5">BC008</strain>
    </source>
</reference>
<feature type="domain" description="Capsule synthesis protein CapA" evidence="3">
    <location>
        <begin position="99"/>
        <end position="357"/>
    </location>
</feature>
<dbReference type="Pfam" id="PF09587">
    <property type="entry name" value="PGA_cap"/>
    <property type="match status" value="1"/>
</dbReference>
<organism evidence="4 5">
    <name type="scientific">Mastigocoleus testarum BC008</name>
    <dbReference type="NCBI Taxonomy" id="371196"/>
    <lineage>
        <taxon>Bacteria</taxon>
        <taxon>Bacillati</taxon>
        <taxon>Cyanobacteriota</taxon>
        <taxon>Cyanophyceae</taxon>
        <taxon>Nostocales</taxon>
        <taxon>Hapalosiphonaceae</taxon>
        <taxon>Mastigocoleus</taxon>
    </lineage>
</organism>
<keyword evidence="5" id="KW-1185">Reference proteome</keyword>
<dbReference type="AlphaFoldDB" id="A0A0V7ZGE5"/>
<sequence>MDRLREKFLKVVLWIYIGTIIIIFIFYRQDKKVEIIKKHNQISEIKLGGFKLQNNKSKIDELKINKPKITAISKLGAKLQFEEECKLKSITKADIKKVSIAAVGDVLAHKVLQNQARGHSQGFKNIWSQAIPYLRKADIAYANLEGTVATGMGYTGWPNFNYPPSILDDLKDSGIDILSTANNHSLDRGSKGVNLTIEALRDRDISYTGTKNTDFKNVPWYTLTRVNGMTIAWIACTHHANFIDKSGRRDPYNQVLYCGSKAAWNPSKLNPVLEEEIKALAGSKNIDAIIVTPHWGIENENKPRKEQKQMAQAMANAGATAIIGTHPHVIQPWQMLATEDGRKVLVNYSLGNFITRAERASKNWRNAMLLIVNLSQHGSEKARVSGVGVVPMEMTYSRGVHRLTVNTKSAKNHAARFLSRKNFVNIDQYFSKLGGCESKY</sequence>
<keyword evidence="2" id="KW-0472">Membrane</keyword>
<dbReference type="Gene3D" id="3.60.21.10">
    <property type="match status" value="1"/>
</dbReference>
<dbReference type="CDD" id="cd07381">
    <property type="entry name" value="MPP_CapA"/>
    <property type="match status" value="1"/>
</dbReference>
<dbReference type="RefSeq" id="WP_058184360.1">
    <property type="nucleotide sequence ID" value="NZ_LMTZ01000135.1"/>
</dbReference>
<dbReference type="EMBL" id="LMTZ01000135">
    <property type="protein sequence ID" value="KST63619.1"/>
    <property type="molecule type" value="Genomic_DNA"/>
</dbReference>
<dbReference type="InterPro" id="IPR029052">
    <property type="entry name" value="Metallo-depent_PP-like"/>
</dbReference>
<gene>
    <name evidence="4" type="ORF">BC008_14250</name>
</gene>
<evidence type="ECO:0000259" key="3">
    <source>
        <dbReference type="SMART" id="SM00854"/>
    </source>
</evidence>